<keyword evidence="3" id="KW-0548">Nucleotidyltransferase</keyword>
<evidence type="ECO:0000256" key="6">
    <source>
        <dbReference type="SAM" id="MobiDB-lite"/>
    </source>
</evidence>
<feature type="transmembrane region" description="Helical" evidence="7">
    <location>
        <begin position="2918"/>
        <end position="2941"/>
    </location>
</feature>
<dbReference type="InterPro" id="IPR002166">
    <property type="entry name" value="RNA_pol_HCV"/>
</dbReference>
<feature type="transmembrane region" description="Helical" evidence="7">
    <location>
        <begin position="2471"/>
        <end position="2490"/>
    </location>
</feature>
<keyword evidence="1" id="KW-1090">Inhibition of host innate immune response by virus</keyword>
<dbReference type="EMBL" id="MN565682">
    <property type="protein sequence ID" value="QIP68012.1"/>
    <property type="molecule type" value="Genomic_RNA"/>
</dbReference>
<dbReference type="InterPro" id="IPR014001">
    <property type="entry name" value="Helicase_ATP-bd"/>
</dbReference>
<evidence type="ECO:0000256" key="5">
    <source>
        <dbReference type="ARBA" id="ARBA00022801"/>
    </source>
</evidence>
<dbReference type="InterPro" id="IPR009003">
    <property type="entry name" value="Peptidase_S1_PA"/>
</dbReference>
<feature type="compositionally biased region" description="Basic and acidic residues" evidence="6">
    <location>
        <begin position="1779"/>
        <end position="1791"/>
    </location>
</feature>
<evidence type="ECO:0000256" key="4">
    <source>
        <dbReference type="ARBA" id="ARBA00022741"/>
    </source>
</evidence>
<dbReference type="InterPro" id="IPR043502">
    <property type="entry name" value="DNA/RNA_pol_sf"/>
</dbReference>
<evidence type="ECO:0000256" key="3">
    <source>
        <dbReference type="ARBA" id="ARBA00022695"/>
    </source>
</evidence>
<accession>A0A6G9ELK8</accession>
<keyword evidence="4" id="KW-0547">Nucleotide-binding</keyword>
<feature type="transmembrane region" description="Helical" evidence="7">
    <location>
        <begin position="2431"/>
        <end position="2450"/>
    </location>
</feature>
<proteinExistence type="predicted"/>
<feature type="compositionally biased region" description="Polar residues" evidence="6">
    <location>
        <begin position="1792"/>
        <end position="1804"/>
    </location>
</feature>
<dbReference type="Pfam" id="PF00998">
    <property type="entry name" value="RdRP_3"/>
    <property type="match status" value="1"/>
</dbReference>
<dbReference type="GO" id="GO:0003968">
    <property type="term" value="F:RNA-directed RNA polymerase activity"/>
    <property type="evidence" value="ECO:0007669"/>
    <property type="project" value="UniProtKB-KW"/>
</dbReference>
<dbReference type="PROSITE" id="PS51192">
    <property type="entry name" value="HELICASE_ATP_BIND_1"/>
    <property type="match status" value="1"/>
</dbReference>
<evidence type="ECO:0000259" key="8">
    <source>
        <dbReference type="PROSITE" id="PS51192"/>
    </source>
</evidence>
<evidence type="ECO:0000256" key="1">
    <source>
        <dbReference type="ARBA" id="ARBA00022482"/>
    </source>
</evidence>
<feature type="transmembrane region" description="Helical" evidence="7">
    <location>
        <begin position="2378"/>
        <end position="2411"/>
    </location>
</feature>
<dbReference type="GO" id="GO:0000166">
    <property type="term" value="F:nucleotide binding"/>
    <property type="evidence" value="ECO:0007669"/>
    <property type="project" value="UniProtKB-KW"/>
</dbReference>
<feature type="transmembrane region" description="Helical" evidence="7">
    <location>
        <begin position="2953"/>
        <end position="2975"/>
    </location>
</feature>
<reference evidence="9" key="1">
    <citation type="submission" date="2019-10" db="EMBL/GenBank/DDBJ databases">
        <title>The virome associated to a a collection of Bremia lactucae isolates.</title>
        <authorList>
            <person name="Chiapello M."/>
            <person name="Turina M."/>
        </authorList>
    </citation>
    <scope>NUCLEOTIDE SEQUENCE</scope>
    <source>
        <strain evidence="9">DML-A_DN41646</strain>
    </source>
</reference>
<dbReference type="InterPro" id="IPR027417">
    <property type="entry name" value="P-loop_NTPase"/>
</dbReference>
<feature type="transmembrane region" description="Helical" evidence="7">
    <location>
        <begin position="1194"/>
        <end position="1215"/>
    </location>
</feature>
<dbReference type="SMART" id="SM00487">
    <property type="entry name" value="DEXDc"/>
    <property type="match status" value="1"/>
</dbReference>
<feature type="transmembrane region" description="Helical" evidence="7">
    <location>
        <begin position="2107"/>
        <end position="2132"/>
    </location>
</feature>
<keyword evidence="1" id="KW-0945">Host-virus interaction</keyword>
<evidence type="ECO:0000256" key="7">
    <source>
        <dbReference type="SAM" id="Phobius"/>
    </source>
</evidence>
<feature type="transmembrane region" description="Helical" evidence="7">
    <location>
        <begin position="1059"/>
        <end position="1081"/>
    </location>
</feature>
<keyword evidence="7" id="KW-1133">Transmembrane helix</keyword>
<keyword evidence="9" id="KW-0696">RNA-directed RNA polymerase</keyword>
<evidence type="ECO:0000313" key="9">
    <source>
        <dbReference type="EMBL" id="QIP68012.1"/>
    </source>
</evidence>
<dbReference type="InterPro" id="IPR036025">
    <property type="entry name" value="RtcB-like_sf"/>
</dbReference>
<keyword evidence="1" id="KW-0899">Viral immunoevasion</keyword>
<sequence>MVPEEPPDPGGGLQLATLGRVISAKLSPEKENALWYGTRRKFSVPFWRWMCKAGIRSMSDSMMGCGTEIIAARQAGIDAWGDDPDIESLGFAEELKDKFFPITIRSPCPSGQVGYLNFDWEDWLDRKSNKMTVTNLDIWYEFLYLSQGSDLTVVKLPKLTSFDFEWFMDELWAVRLADKKCSFCYAFIPTSSKGKKLLDELRSNVDEHFVFFDLLRKDVYSFHEMENTQGAIQTGSLDDFGDLFIKANKKLVSVVTSLFNSIDPETKNSLKSWFSAIADSSFLGPLRKYVDIVGGIGAKFWDEEEFSNYSLLNEFTKTKKVFTISEVKGEGKGFFLKNQFVAPYHVTRGNSMLLGGKRVKAYRVDKANDLVWYGKGKSSFAKVSHGDFGFVFCSGSASQGVVVGTNPTSVWFKGGPVHGLSGSPILNASGDVISMYSTHFMNVGSSSFTSGPVRNPWVEEIISSLKNEDKLTVAVPCGQGKSTFLPKSLVKVYPTCVVVEPRTELCKSLATYCDGTSLTGEDEWELNEGLTYVTHGKLVMRLLNKPDALNSVDLLVIDECHDESGYYRWLRAWAREAYAGKVLEVTATPENSRFLREAKLALKHPVQLQELDVGEDHFNEEKIVELVNSVKGRRVGVQIPTVAMAQRLKLKFQSSLIVSRSAFESGLSYGDVSEFLAKREGPVFMTNVVNYGVTLPLDVLIIQGQRGSVSYSKGSLVPTRVPLSEQELNQWIGRVGRISTGAVFLPKWRRAPLTEPNDEETLLFGKLNRIAGTDFGTTSFDSMLKEFSVHKVKASLYVPGGGLNSLGYVTETGELIGNNPIANKIACDNSLVAVEGTQVGKLYHSHNKKVMGPSTGFDSSFPDVWREEVYGKIETGIVSMILRTILFACSASALTQLMSKFSPVVIGESETVDTNWTVKSRVSKSETAKVEMPFVISRMGKDLSLSERIQTSLVSNVTALLSEWFSSLKTMFEEIVYQPLRAGGITLYYHPEDKVKAQSTLYVLLSICPDRELTVRLNSRSPGFGSIVFSDAEEYWSGTGLTDSGVQGLHRIVSGTDDWISYGLAALAGFALQFGTSALLFGGISYYLYNKYQVPDVEESKFVTWLRKQGQGFNPATIRDSTLGKVIFTTESGIVASVAGWLANNPSGYGLALSKLLIDTSKYLKEKKGINIDIGGVNVPVNVGTVWIQVLSHVALSVGVLISAGCAGFFVAEFIPYGQILCIGSGVVSALAGFKFFQASVVAAGLLSGLVIKQMLTDVKIIKSMGRFDVSALKDIPMREEHTIFGLAKVVSLGSSHVSKRNVVIRVLGLSTERLTTLVQTYGEPVINAWSKINGLESSSEGNYKMILKTLVNDGDYRVIIVDSDWTVVEVIGSGKELFIFSEGVDIEEIRISKGLIDETDFEVGDSLRFIENSGDLSNIESTTTASYSEQGSQSSWNEFVLRNADWFRQRLTGKPLLPPIYQNMRDDNGELEMSQLRQIKFREIDFGGVGLNCGLFSILSGIAESRKVKVSTLRTLINGTDLVSDGMVTDIGMAAICKALGYTWVNLNQVNENDCYWTIYSREFPRVYTKLYNNHYTLLKPIEPFGKQTTERCLLDLKEYLFRSEGLSCLCNPVVDPLVFIPDFRTIHLSRRPISRHNSVSSNDMRLFREGRYEELEEPVYLRILASERGVRILYKVDGALITLNHSASRTFVAMGHHGNWFIGQPSLSAVARSERERAIQTGVLDTSIWIVGVTCAAGAASWILYDNFSEVRKICDVAWSMLHETYSNLFNGYARGSSDRNQPEVHESNLTDARPSSSTLSTVSRTFDRGDELHLLPTEYRLLQLEHVEVDDSSSYPEDESRRLEPFMDILRVRVICNRNQTVPYDQDVIRMILLDIENNRSVAIENNMNWTAMANQFMSTKLQTWFVNSLFNNMSVYHRNGNLTFEGFVSLLQLDGVGVIRVTGDTFEFLSKGYNYVVVNSTGTSMYVFSSSSTRSPGSTALEVSNSTVTFNSTSVELEPVINIVQAISQEFTSAVYFDRVALGEWYDAYIHGRYDTIPTEVLLTNIGVVTKKLWILVRGDVISTYGSGSLGGVFEEFDSGLINGRVIGTESSSSIESGLISNLLWGSFTFSFISTIVASGVFLGLSYLSNSKSTDKTGKPTMGKKLSDFFNDFVDVLRTNDCDSFESSDGNQTLSSETEVEEVIFEKKGLVEHKDFFYNDGLTLVEPENEDEIEVLDEDSFDLNDFLDNSEDEDFGDIVDVSFDIENDVSSSSNAIKMKKQKFHEGESLRVVDAGDLFTWKNYISDGFYPLHVRGKFSGREYFACKAKRKEALSYLKTQGISIRKPIQTSSWIPDAVNVVTGISSLYLAKSLFRDVRDTGMSKKGRFVQFLRDLAPLAIGNLFGSFFEIAGVTAGQISMMASAFFKLTDDFIKSSMVKEKVENIKTNLGAVLTIAGLTGIITRSFLKASSTVIKLVPGFVPATMANATSKTLNIVFLNLLLAGLAWSISPMLIVPTMIFFGGIYTSWGFIVSRMRSGPADSPGDHLMFSKITLVERRVILEKSWKPKRFCYVLGVAGDDYWFELAAKMRLNLDRSFFVLFYCDKKDELKMNKVIKLFQDAGFAIKCEFVSCRVPSEIRSFRMMPLFVGDPDTCYMLRDIDWYEGNLERCSRVVSSNGSELVCGNNIRVSAGPVLLSTVNARGSIMREFKEEFFSERDFWSVYGHDEVFLNSFHDWTIVLPKYSVLEQVFLYVSTKEIHRDYTYFICDENLMYPGEETEVKTVFGGSSAKHNSWGDLSWLLKFHALSASNDTICGNMLHKTDFQYPIETSVLSSVSDFAFGVIEGVMFLAKLLRRKLVASGYRDCSLKTVESSVFMLWGFVAGIIGGVGDIDGMKDEGNHLWAEDIVCAEKGAALERKRMQAGTQHLAAVITEPFTGLLSLLSVVACPGGALAGYAFASLFDINRQSEMMVAGAKFGSFSPFLMISGLFTFLGCELGARDNQWTVGSTASMLLAPIWTGKVDLYFSVPSLRLMGQFNIPWLNKSAIEMKPYFEEGKTRTWLTYAKPGRSKEVLPFSMISRRTSSIIYLNKVGILDLRKGMSVSILGSGRGGIAQGLLASGLKDSRMKCYTLPEQGWVTLPTVFEHGKSNNVDVTEHLVDIRETTLMASDLIVCDTDFQSDDPRIPASGFTILRDFWDNQQRDWRIACKSVRIGGTVLISLHGHPFCRLLSCVSELSIWFEKIKIVYEPLFDEIPRAWIIGTGKRRIRFIPSLFTMPDSYIMSNSAIHETGYYATVKNLNDHFNEARMNKSLCTSWLSYLHKTFRTPVRSVGTQIVLKRSSQPWKNYGFLHPRTIEWYKSAPVEYENSLLDKIGEMTSVNLPQSKGGFTILGSSIRNPVPDREFNTGVNTIIARTFFHAGCEEEVMQFVVPHQSNFAMVLGLYKRYDFVINESVSDELVGVFEDLRSYLTGIAKDFDFHPLNQEELLNSTNLKSTLGYMTDFKGIKMKDMILDHYDEILKISELLVTGGKLNLGYHASPKVEKKEDKNVAIVEPRLFQYKVGEMRLAEMRLTQRMNFFLGASHKFICSASGTIFERSERIGQFWDKLKNPACIGCESMKWDGHMSHFLSGLTRELMVAIALAGKNGSEFATMAHSTSYYDVSGLCWMANGLVVEFLKGCTKSGCWDTSVKNKLVNFMILLSCIRRVWPTMTLKTIFTKFLILIEGDDGLLVGEYDEVLLVLQVRDKVYAECGFPQDETLKPVTDPTDITFCSHGIVKELSTGRWLPIRPIENILGRLLVPLSNGAFELNVVNSAKTLSTVISSMATFFHLKPVRDLWYIIRRVIPKSVLPASVNPQERWKLAYNLGDFDFLRFDADKFASEVLGTEIRCKDLYVNISVMEKFNFRSFAGLGNNDVAVNVLSDLKLNIGTHENIEPNRVWYSKSWTWVEIENDFKWCLDFGVKELVTEEAEQLRDLLRFSSISTVMHCRWMSLRSFLSTSKARTYLAIHTEDADYARLTLDKSKNEMKYLGYRGTQLNVFYKKPEVIETSNEIVYGGLALAAIGCLVGASFLLGKRVYEFIDNLRGLTLLSNNKISDTLPPRRKEEIVHLSLKHDIEIEEDEVDSSFDHTLFCCDMILGKPKFSHCVVRGKYDPPGYVRTFYSNADLEPENWVKKGDIWRVNKRDSISKLTKHEPIEAVLTNCIKGSNGQLIVNTSDYPDNRSHVVNWYGGHLTGPSNLDMTEALKGESKREDIIHNNEILFRGKFKGGLNGVRSKFVSLYQFKQGFDVGFTNLRRLEFDTGFSILPFRPNFSNREWVPKESWRRYKFIVSLPGHSGCGFCLSLLNLGTIPIFVTDNVRESFVLKQIREFLPELVCEIDEFDETLLCLEKMNREHILLRLWRSYNKIRSSCLVWYPDLFERFKDECKPEYIEESMNWKWKLVGHKSVMRDLKNDSIVHGMILDINSPGVKFNMLSGDHGCGYTCGFINIDKEIYERVRNVPTGSNCWDKIPEIVIEEIRDIVSKIEMDEQKRELFEFFLRNEIGTLGSGNHFVELSNFNSGKTLTIHCGSRNFKNEVLKLLSIDPTSEVDGRLDLLKACEEFAILNRRVIFSYVSGEPLLQVLARNLLEQNHSELIGTGSEFLPERSFGVTKNLCHIRHNKSLLLGNPESGSALLTTDERIVPHGTGPSPNLKGKHVPLLGISKNRLLSPIHTLHRQRNAGGVGLLKV</sequence>
<feature type="transmembrane region" description="Helical" evidence="7">
    <location>
        <begin position="1227"/>
        <end position="1252"/>
    </location>
</feature>
<dbReference type="GO" id="GO:0006396">
    <property type="term" value="P:RNA processing"/>
    <property type="evidence" value="ECO:0007669"/>
    <property type="project" value="InterPro"/>
</dbReference>
<dbReference type="SUPFAM" id="SSF50494">
    <property type="entry name" value="Trypsin-like serine proteases"/>
    <property type="match status" value="1"/>
</dbReference>
<dbReference type="SUPFAM" id="SSF56672">
    <property type="entry name" value="DNA/RNA polymerases"/>
    <property type="match status" value="1"/>
</dbReference>
<dbReference type="Gene3D" id="3.40.50.300">
    <property type="entry name" value="P-loop containing nucleotide triphosphate hydrolases"/>
    <property type="match status" value="2"/>
</dbReference>
<keyword evidence="5" id="KW-0378">Hydrolase</keyword>
<dbReference type="SUPFAM" id="SSF103365">
    <property type="entry name" value="Hypothetical protein PH1602"/>
    <property type="match status" value="1"/>
</dbReference>
<organism evidence="9">
    <name type="scientific">Bremia lactucae associated ssRNA virus 1</name>
    <dbReference type="NCBI Taxonomy" id="2719813"/>
    <lineage>
        <taxon>Viruses</taxon>
        <taxon>Riboviria</taxon>
    </lineage>
</organism>
<dbReference type="GO" id="GO:0016787">
    <property type="term" value="F:hydrolase activity"/>
    <property type="evidence" value="ECO:0007669"/>
    <property type="project" value="UniProtKB-KW"/>
</dbReference>
<evidence type="ECO:0000256" key="2">
    <source>
        <dbReference type="ARBA" id="ARBA00022679"/>
    </source>
</evidence>
<dbReference type="SUPFAM" id="SSF52540">
    <property type="entry name" value="P-loop containing nucleoside triphosphate hydrolases"/>
    <property type="match status" value="1"/>
</dbReference>
<dbReference type="Gene3D" id="2.40.10.120">
    <property type="match status" value="1"/>
</dbReference>
<keyword evidence="2" id="KW-0808">Transferase</keyword>
<name>A0A6G9ELK8_9VIRU</name>
<keyword evidence="7" id="KW-0812">Transmembrane</keyword>
<dbReference type="GO" id="GO:0003723">
    <property type="term" value="F:RNA binding"/>
    <property type="evidence" value="ECO:0007669"/>
    <property type="project" value="InterPro"/>
</dbReference>
<protein>
    <submittedName>
        <fullName evidence="9">RNA-dependent RNA polymerase</fullName>
    </submittedName>
</protein>
<dbReference type="GO" id="GO:0039694">
    <property type="term" value="P:viral RNA genome replication"/>
    <property type="evidence" value="ECO:0007669"/>
    <property type="project" value="InterPro"/>
</dbReference>
<feature type="domain" description="Helicase ATP-binding" evidence="8">
    <location>
        <begin position="462"/>
        <end position="607"/>
    </location>
</feature>
<keyword evidence="1" id="KW-1113">Inhibition of host RLR pathway by virus</keyword>
<keyword evidence="7" id="KW-0472">Membrane</keyword>
<feature type="region of interest" description="Disordered" evidence="6">
    <location>
        <begin position="1779"/>
        <end position="1804"/>
    </location>
</feature>
<feature type="transmembrane region" description="Helical" evidence="7">
    <location>
        <begin position="2856"/>
        <end position="2874"/>
    </location>
</feature>